<evidence type="ECO:0000313" key="5">
    <source>
        <dbReference type="Proteomes" id="UP000419138"/>
    </source>
</evidence>
<keyword evidence="5" id="KW-1185">Reference proteome</keyword>
<dbReference type="InterPro" id="IPR020802">
    <property type="entry name" value="TesA-like"/>
</dbReference>
<organism evidence="4 5">
    <name type="scientific">Streptomyces jumonjinensis</name>
    <dbReference type="NCBI Taxonomy" id="1945"/>
    <lineage>
        <taxon>Bacteria</taxon>
        <taxon>Bacillati</taxon>
        <taxon>Actinomycetota</taxon>
        <taxon>Actinomycetes</taxon>
        <taxon>Kitasatosporales</taxon>
        <taxon>Streptomycetaceae</taxon>
        <taxon>Streptomyces</taxon>
    </lineage>
</organism>
<dbReference type="RefSeq" id="WP_153520585.1">
    <property type="nucleotide sequence ID" value="NZ_JBEPDZ010000033.1"/>
</dbReference>
<dbReference type="EMBL" id="VCLA01000007">
    <property type="protein sequence ID" value="MQS98814.1"/>
    <property type="molecule type" value="Genomic_DNA"/>
</dbReference>
<dbReference type="InterPro" id="IPR001031">
    <property type="entry name" value="Thioesterase"/>
</dbReference>
<gene>
    <name evidence="4" type="ORF">FF041_00940</name>
</gene>
<protein>
    <submittedName>
        <fullName evidence="4">Thioesterase</fullName>
    </submittedName>
</protein>
<feature type="domain" description="Thioesterase TesA-like" evidence="3">
    <location>
        <begin position="18"/>
        <end position="225"/>
    </location>
</feature>
<dbReference type="Proteomes" id="UP000419138">
    <property type="component" value="Unassembled WGS sequence"/>
</dbReference>
<accession>A0A646K9G8</accession>
<dbReference type="Pfam" id="PF00975">
    <property type="entry name" value="Thioesterase"/>
    <property type="match status" value="1"/>
</dbReference>
<dbReference type="GO" id="GO:0008610">
    <property type="term" value="P:lipid biosynthetic process"/>
    <property type="evidence" value="ECO:0007669"/>
    <property type="project" value="TreeGrafter"/>
</dbReference>
<reference evidence="4 5" key="1">
    <citation type="submission" date="2019-05" db="EMBL/GenBank/DDBJ databases">
        <title>Comparative genomics and metabolomics analyses of clavulanic acid producing Streptomyces species provides insight into specialized metabolism and evolution of beta-lactam biosynthetic gene clusters.</title>
        <authorList>
            <person name="Moore M.A."/>
            <person name="Cruz-Morales P."/>
            <person name="Barona Gomez F."/>
            <person name="Kapil T."/>
        </authorList>
    </citation>
    <scope>NUCLEOTIDE SEQUENCE [LARGE SCALE GENOMIC DNA]</scope>
    <source>
        <strain evidence="4 5">NRRL 5741</strain>
    </source>
</reference>
<comment type="caution">
    <text evidence="4">The sequence shown here is derived from an EMBL/GenBank/DDBJ whole genome shotgun (WGS) entry which is preliminary data.</text>
</comment>
<dbReference type="AlphaFoldDB" id="A0A646K9G8"/>
<evidence type="ECO:0000259" key="3">
    <source>
        <dbReference type="SMART" id="SM00824"/>
    </source>
</evidence>
<keyword evidence="2" id="KW-0378">Hydrolase</keyword>
<sequence length="248" mass="26378">MTWLSSPAPRPGARQRLICFAHAGGSAHFYRGWAEALPDLEVHAVHYPGRAHRIDEPTATDLRGLAGEIAEGIRHLNDRPLALFGHSMGAVVAFETALRLRESGVRVSHVFASAARAPQLPGVPIGDGGPLDEDAVAEALIALGGTDAQALADPMLRELILPYVCADLIMLDAYVHRPGSRLDCPVTAIVGDADQQVGAAHADAWAEVTSGPFRRRTVSGDHFYLTPRPPFALIGEALSPLSPLSTRA</sequence>
<dbReference type="InterPro" id="IPR029058">
    <property type="entry name" value="AB_hydrolase_fold"/>
</dbReference>
<dbReference type="InterPro" id="IPR012223">
    <property type="entry name" value="TEII"/>
</dbReference>
<dbReference type="PANTHER" id="PTHR11487:SF0">
    <property type="entry name" value="S-ACYL FATTY ACID SYNTHASE THIOESTERASE, MEDIUM CHAIN"/>
    <property type="match status" value="1"/>
</dbReference>
<dbReference type="OrthoDB" id="8480037at2"/>
<evidence type="ECO:0000256" key="1">
    <source>
        <dbReference type="ARBA" id="ARBA00007169"/>
    </source>
</evidence>
<dbReference type="SMART" id="SM00824">
    <property type="entry name" value="PKS_TE"/>
    <property type="match status" value="1"/>
</dbReference>
<dbReference type="Gene3D" id="3.40.50.1820">
    <property type="entry name" value="alpha/beta hydrolase"/>
    <property type="match status" value="1"/>
</dbReference>
<evidence type="ECO:0000256" key="2">
    <source>
        <dbReference type="ARBA" id="ARBA00022801"/>
    </source>
</evidence>
<dbReference type="GO" id="GO:0016787">
    <property type="term" value="F:hydrolase activity"/>
    <property type="evidence" value="ECO:0007669"/>
    <property type="project" value="UniProtKB-KW"/>
</dbReference>
<dbReference type="SUPFAM" id="SSF53474">
    <property type="entry name" value="alpha/beta-Hydrolases"/>
    <property type="match status" value="1"/>
</dbReference>
<name>A0A646K9G8_STRJU</name>
<proteinExistence type="inferred from homology"/>
<evidence type="ECO:0000313" key="4">
    <source>
        <dbReference type="EMBL" id="MQS98814.1"/>
    </source>
</evidence>
<dbReference type="PANTHER" id="PTHR11487">
    <property type="entry name" value="THIOESTERASE"/>
    <property type="match status" value="1"/>
</dbReference>
<comment type="similarity">
    <text evidence="1">Belongs to the thioesterase family.</text>
</comment>